<keyword evidence="3" id="KW-0732">Signal</keyword>
<feature type="compositionally biased region" description="Low complexity" evidence="1">
    <location>
        <begin position="25"/>
        <end position="41"/>
    </location>
</feature>
<evidence type="ECO:0000313" key="5">
    <source>
        <dbReference type="Proteomes" id="UP000590460"/>
    </source>
</evidence>
<comment type="caution">
    <text evidence="4">The sequence shown here is derived from an EMBL/GenBank/DDBJ whole genome shotgun (WGS) entry which is preliminary data.</text>
</comment>
<proteinExistence type="predicted"/>
<dbReference type="EMBL" id="JAAXPO010000013">
    <property type="protein sequence ID" value="NKZ19195.1"/>
    <property type="molecule type" value="Genomic_DNA"/>
</dbReference>
<feature type="region of interest" description="Disordered" evidence="1">
    <location>
        <begin position="25"/>
        <end position="61"/>
    </location>
</feature>
<gene>
    <name evidence="4" type="ORF">HF966_08445</name>
</gene>
<reference evidence="4 5" key="1">
    <citation type="submission" date="2020-04" db="EMBL/GenBank/DDBJ databases">
        <title>MicrobeNet Type strains.</title>
        <authorList>
            <person name="Nicholson A.C."/>
        </authorList>
    </citation>
    <scope>NUCLEOTIDE SEQUENCE [LARGE SCALE GENOMIC DNA]</scope>
    <source>
        <strain evidence="4 5">CCUG 54536</strain>
    </source>
</reference>
<evidence type="ECO:0000256" key="1">
    <source>
        <dbReference type="SAM" id="MobiDB-lite"/>
    </source>
</evidence>
<keyword evidence="2" id="KW-0472">Membrane</keyword>
<name>A0A846ZHW3_9LACO</name>
<sequence length="170" mass="19227">MAKVWLILLIAPLFVVAPDNAAARSFSGSGRTTTRSNPGSTFKSYQKPQTPKANSYNKTYRVNRDTNSKTQYQSYRSQPRQGGMMSDFGRSLTRGIGWGAGWAIGSHMGNSLWHTMFGFGNNTYYDQDGRMQTQSGGFAGWIILILVIVIIILVVKLLRRPNDYYRRHEY</sequence>
<feature type="compositionally biased region" description="Polar residues" evidence="1">
    <location>
        <begin position="42"/>
        <end position="60"/>
    </location>
</feature>
<feature type="transmembrane region" description="Helical" evidence="2">
    <location>
        <begin position="138"/>
        <end position="158"/>
    </location>
</feature>
<dbReference type="Proteomes" id="UP000590460">
    <property type="component" value="Unassembled WGS sequence"/>
</dbReference>
<evidence type="ECO:0000256" key="3">
    <source>
        <dbReference type="SAM" id="SignalP"/>
    </source>
</evidence>
<organism evidence="4 5">
    <name type="scientific">Leuconostoc holzapfelii</name>
    <dbReference type="NCBI Taxonomy" id="434464"/>
    <lineage>
        <taxon>Bacteria</taxon>
        <taxon>Bacillati</taxon>
        <taxon>Bacillota</taxon>
        <taxon>Bacilli</taxon>
        <taxon>Lactobacillales</taxon>
        <taxon>Lactobacillaceae</taxon>
        <taxon>Leuconostoc</taxon>
    </lineage>
</organism>
<evidence type="ECO:0000256" key="2">
    <source>
        <dbReference type="SAM" id="Phobius"/>
    </source>
</evidence>
<dbReference type="AlphaFoldDB" id="A0A846ZHW3"/>
<feature type="signal peptide" evidence="3">
    <location>
        <begin position="1"/>
        <end position="21"/>
    </location>
</feature>
<evidence type="ECO:0000313" key="4">
    <source>
        <dbReference type="EMBL" id="NKZ19195.1"/>
    </source>
</evidence>
<accession>A0A846ZHW3</accession>
<keyword evidence="2" id="KW-1133">Transmembrane helix</keyword>
<keyword evidence="2" id="KW-0812">Transmembrane</keyword>
<protein>
    <submittedName>
        <fullName evidence="4">Uncharacterized protein</fullName>
    </submittedName>
</protein>
<feature type="chain" id="PRO_5039731850" evidence="3">
    <location>
        <begin position="22"/>
        <end position="170"/>
    </location>
</feature>